<dbReference type="SUPFAM" id="SSF53335">
    <property type="entry name" value="S-adenosyl-L-methionine-dependent methyltransferases"/>
    <property type="match status" value="1"/>
</dbReference>
<reference evidence="2" key="1">
    <citation type="submission" date="2022-11" db="EMBL/GenBank/DDBJ databases">
        <authorList>
            <person name="Petersen C."/>
        </authorList>
    </citation>
    <scope>NUCLEOTIDE SEQUENCE</scope>
    <source>
        <strain evidence="2">IBT 19713</strain>
    </source>
</reference>
<feature type="compositionally biased region" description="Polar residues" evidence="1">
    <location>
        <begin position="138"/>
        <end position="197"/>
    </location>
</feature>
<dbReference type="Proteomes" id="UP001150941">
    <property type="component" value="Unassembled WGS sequence"/>
</dbReference>
<dbReference type="EMBL" id="JAPQKS010000005">
    <property type="protein sequence ID" value="KAJ5225678.1"/>
    <property type="molecule type" value="Genomic_DNA"/>
</dbReference>
<feature type="compositionally biased region" description="Basic and acidic residues" evidence="1">
    <location>
        <begin position="12"/>
        <end position="25"/>
    </location>
</feature>
<feature type="compositionally biased region" description="Low complexity" evidence="1">
    <location>
        <begin position="894"/>
        <end position="913"/>
    </location>
</feature>
<dbReference type="InterPro" id="IPR029063">
    <property type="entry name" value="SAM-dependent_MTases_sf"/>
</dbReference>
<feature type="region of interest" description="Disordered" evidence="1">
    <location>
        <begin position="336"/>
        <end position="385"/>
    </location>
</feature>
<name>A0A9W9TK41_9EURO</name>
<feature type="compositionally biased region" description="Polar residues" evidence="1">
    <location>
        <begin position="925"/>
        <end position="941"/>
    </location>
</feature>
<organism evidence="2 3">
    <name type="scientific">Penicillium chermesinum</name>
    <dbReference type="NCBI Taxonomy" id="63820"/>
    <lineage>
        <taxon>Eukaryota</taxon>
        <taxon>Fungi</taxon>
        <taxon>Dikarya</taxon>
        <taxon>Ascomycota</taxon>
        <taxon>Pezizomycotina</taxon>
        <taxon>Eurotiomycetes</taxon>
        <taxon>Eurotiomycetidae</taxon>
        <taxon>Eurotiales</taxon>
        <taxon>Aspergillaceae</taxon>
        <taxon>Penicillium</taxon>
    </lineage>
</organism>
<feature type="compositionally biased region" description="Basic and acidic residues" evidence="1">
    <location>
        <begin position="651"/>
        <end position="662"/>
    </location>
</feature>
<proteinExistence type="predicted"/>
<evidence type="ECO:0008006" key="4">
    <source>
        <dbReference type="Google" id="ProtNLM"/>
    </source>
</evidence>
<protein>
    <recommendedName>
        <fullName evidence="4">Methyltransferase type 11 domain-containing protein</fullName>
    </recommendedName>
</protein>
<feature type="compositionally biased region" description="Low complexity" evidence="1">
    <location>
        <begin position="83"/>
        <end position="103"/>
    </location>
</feature>
<feature type="region of interest" description="Disordered" evidence="1">
    <location>
        <begin position="650"/>
        <end position="681"/>
    </location>
</feature>
<feature type="region of interest" description="Disordered" evidence="1">
    <location>
        <begin position="1"/>
        <end position="300"/>
    </location>
</feature>
<dbReference type="OrthoDB" id="5382952at2759"/>
<reference evidence="2" key="2">
    <citation type="journal article" date="2023" name="IMA Fungus">
        <title>Comparative genomic study of the Penicillium genus elucidates a diverse pangenome and 15 lateral gene transfer events.</title>
        <authorList>
            <person name="Petersen C."/>
            <person name="Sorensen T."/>
            <person name="Nielsen M.R."/>
            <person name="Sondergaard T.E."/>
            <person name="Sorensen J.L."/>
            <person name="Fitzpatrick D.A."/>
            <person name="Frisvad J.C."/>
            <person name="Nielsen K.L."/>
        </authorList>
    </citation>
    <scope>NUCLEOTIDE SEQUENCE</scope>
    <source>
        <strain evidence="2">IBT 19713</strain>
    </source>
</reference>
<gene>
    <name evidence="2" type="ORF">N7468_006903</name>
</gene>
<feature type="compositionally biased region" description="Pro residues" evidence="1">
    <location>
        <begin position="665"/>
        <end position="674"/>
    </location>
</feature>
<evidence type="ECO:0000313" key="3">
    <source>
        <dbReference type="Proteomes" id="UP001150941"/>
    </source>
</evidence>
<feature type="region of interest" description="Disordered" evidence="1">
    <location>
        <begin position="893"/>
        <end position="952"/>
    </location>
</feature>
<evidence type="ECO:0000256" key="1">
    <source>
        <dbReference type="SAM" id="MobiDB-lite"/>
    </source>
</evidence>
<feature type="compositionally biased region" description="Basic and acidic residues" evidence="1">
    <location>
        <begin position="283"/>
        <end position="292"/>
    </location>
</feature>
<dbReference type="AlphaFoldDB" id="A0A9W9TK41"/>
<feature type="compositionally biased region" description="Pro residues" evidence="1">
    <location>
        <begin position="447"/>
        <end position="456"/>
    </location>
</feature>
<accession>A0A9W9TK41</accession>
<feature type="compositionally biased region" description="Basic and acidic residues" evidence="1">
    <location>
        <begin position="373"/>
        <end position="383"/>
    </location>
</feature>
<keyword evidence="3" id="KW-1185">Reference proteome</keyword>
<feature type="compositionally biased region" description="Basic and acidic residues" evidence="1">
    <location>
        <begin position="39"/>
        <end position="49"/>
    </location>
</feature>
<dbReference type="GeneID" id="83203502"/>
<feature type="region of interest" description="Disordered" evidence="1">
    <location>
        <begin position="596"/>
        <end position="617"/>
    </location>
</feature>
<feature type="region of interest" description="Disordered" evidence="1">
    <location>
        <begin position="420"/>
        <end position="461"/>
    </location>
</feature>
<feature type="compositionally biased region" description="Low complexity" evidence="1">
    <location>
        <begin position="434"/>
        <end position="446"/>
    </location>
</feature>
<evidence type="ECO:0000313" key="2">
    <source>
        <dbReference type="EMBL" id="KAJ5225678.1"/>
    </source>
</evidence>
<sequence length="1032" mass="112495">MSRKSPKTLTKPAREPSSDRDDPKKTATSRRFGLFSKKSKPELDTRSTENNRTTRKGPAAGTGHEGYGKYAQRGRKASVGSNTGVRTRSTSTTRSGGQSVTSSKGSMSSRPELGLDDFLSSRLEPVVISGGGVDGASLSRTQSEQSMSNISVTSSILPRQTPPTASSAQSTDSLVSYSSDLKSPSASSTALGSTRSPSPEKKPSTSRQQPKSRMPVPKGKKQANYENAGASESQTSISSTPSNLSSAKVPKAGSLTQQPEENDKDLKQVRKAKSSRWNLFQRSRIEEPKHDPPPVTTSHAQLHAAIAPIAKSRPIAHYALVDTDSDELDTIIHQIEDSPPTEEEPVEPPVEVPARLNIRKRGESILLPSPPKMHGEFQKDGHQSPRTAMFNRNLMEPESHISLEPERPRRLASVGRIPKVVSRHDRQHRPANGSFSRPFSVSESPSVPAPVPPGPSTQPNFKDVQWAPKLDATSSQPRPWAYGSKDHFYTPARTALELLTGPYSNGEFIHFSPHKDSVSSSSSGALAAVTAVVPEPGMAPMEDEIWGEYDDLIDHVYSPEEPKQKQRAADQRQSREDDPFELATVASKALQVELNAPNAQSSSLMPGDGSVRSSLESTRLRRSRIVSALHSSLSPSTQPSYSNLIASYGGMKEEEEKEEEGKSPANPPPVPTTVPPSSERDWDAVTHTNMRSASLMTSRWLSFGRVLFSPAHNHVKTGTHGRILVIDGLGNDDWSFYCSLTYPDAEVYSLSGRPVSTAAPHPAAWQPPTNHHTVYHAGLHNPLPFPKDYFTATVLRFPVASPESVQNNMIQECKRVLRSGGYIEMSLLDRDMINMGVRTRRAVRRLKEMTYLADSSISLKPSSDNVQRLLGTQGFDNLRRCMVRIPVAGMVVRSSDSTTSSSSRSLPTATTSSPGFDLPAISITPAGSQSTHTASKSSPSDDTNKSLGDLLSDPYPSAANDESIAKIVARVGRWWYTKCYEDPVLPDTGDSDPSMWNDPKVLRECQKRGTGFRMLIAHAQKPSEVKRRTASV</sequence>
<dbReference type="RefSeq" id="XP_058329089.1">
    <property type="nucleotide sequence ID" value="XM_058476199.1"/>
</dbReference>
<comment type="caution">
    <text evidence="2">The sequence shown here is derived from an EMBL/GenBank/DDBJ whole genome shotgun (WGS) entry which is preliminary data.</text>
</comment>
<feature type="compositionally biased region" description="Low complexity" evidence="1">
    <location>
        <begin position="231"/>
        <end position="246"/>
    </location>
</feature>